<name>A0ABD2QES3_9PLAT</name>
<dbReference type="PANTHER" id="PTHR13137:SF6">
    <property type="entry name" value="SUCCINATE DEHYDROGENASE ASSEMBLY FACTOR 3, MITOCHONDRIAL"/>
    <property type="match status" value="1"/>
</dbReference>
<evidence type="ECO:0000256" key="4">
    <source>
        <dbReference type="ARBA" id="ARBA00023128"/>
    </source>
</evidence>
<dbReference type="PANTHER" id="PTHR13137">
    <property type="entry name" value="DC11 ACN9 HOMOLOG"/>
    <property type="match status" value="1"/>
</dbReference>
<keyword evidence="8" id="KW-1185">Reference proteome</keyword>
<keyword evidence="3" id="KW-0809">Transit peptide</keyword>
<organism evidence="7 8">
    <name type="scientific">Cichlidogyrus casuarinus</name>
    <dbReference type="NCBI Taxonomy" id="1844966"/>
    <lineage>
        <taxon>Eukaryota</taxon>
        <taxon>Metazoa</taxon>
        <taxon>Spiralia</taxon>
        <taxon>Lophotrochozoa</taxon>
        <taxon>Platyhelminthes</taxon>
        <taxon>Monogenea</taxon>
        <taxon>Monopisthocotylea</taxon>
        <taxon>Dactylogyridea</taxon>
        <taxon>Ancyrocephalidae</taxon>
        <taxon>Cichlidogyrus</taxon>
    </lineage>
</organism>
<dbReference type="Proteomes" id="UP001626550">
    <property type="component" value="Unassembled WGS sequence"/>
</dbReference>
<evidence type="ECO:0000256" key="2">
    <source>
        <dbReference type="ARBA" id="ARBA00006020"/>
    </source>
</evidence>
<comment type="caution">
    <text evidence="7">The sequence shown here is derived from an EMBL/GenBank/DDBJ whole genome shotgun (WGS) entry which is preliminary data.</text>
</comment>
<evidence type="ECO:0000313" key="7">
    <source>
        <dbReference type="EMBL" id="KAL3318046.1"/>
    </source>
</evidence>
<reference evidence="7 8" key="1">
    <citation type="submission" date="2024-11" db="EMBL/GenBank/DDBJ databases">
        <title>Adaptive evolution of stress response genes in parasites aligns with host niche diversity.</title>
        <authorList>
            <person name="Hahn C."/>
            <person name="Resl P."/>
        </authorList>
    </citation>
    <scope>NUCLEOTIDE SEQUENCE [LARGE SCALE GENOMIC DNA]</scope>
    <source>
        <strain evidence="7">EGGRZ-B1_66</strain>
        <tissue evidence="7">Body</tissue>
    </source>
</reference>
<dbReference type="GO" id="GO:0034553">
    <property type="term" value="P:mitochondrial respiratory chain complex II assembly"/>
    <property type="evidence" value="ECO:0007669"/>
    <property type="project" value="UniProtKB-UniRule"/>
</dbReference>
<evidence type="ECO:0000256" key="5">
    <source>
        <dbReference type="ARBA" id="ARBA00023186"/>
    </source>
</evidence>
<proteinExistence type="inferred from homology"/>
<dbReference type="InterPro" id="IPR008381">
    <property type="entry name" value="SDHAF3/Sdh7"/>
</dbReference>
<comment type="similarity">
    <text evidence="2 6">Belongs to the complex I LYR family. SDHAF3 subfamily.</text>
</comment>
<dbReference type="GO" id="GO:0005759">
    <property type="term" value="C:mitochondrial matrix"/>
    <property type="evidence" value="ECO:0007669"/>
    <property type="project" value="UniProtKB-SubCell"/>
</dbReference>
<evidence type="ECO:0000256" key="3">
    <source>
        <dbReference type="ARBA" id="ARBA00022946"/>
    </source>
</evidence>
<gene>
    <name evidence="7" type="primary">ACN9</name>
    <name evidence="7" type="ORF">Ciccas_003295</name>
</gene>
<evidence type="ECO:0000256" key="6">
    <source>
        <dbReference type="RuleBase" id="RU368039"/>
    </source>
</evidence>
<comment type="subcellular location">
    <subcellularLocation>
        <location evidence="1 6">Mitochondrion matrix</location>
    </subcellularLocation>
</comment>
<dbReference type="EMBL" id="JBJKFK010000294">
    <property type="protein sequence ID" value="KAL3318046.1"/>
    <property type="molecule type" value="Genomic_DNA"/>
</dbReference>
<dbReference type="CDD" id="cd20270">
    <property type="entry name" value="Complex1_LYR_SDHAF3_LYRM10"/>
    <property type="match status" value="1"/>
</dbReference>
<comment type="subunit">
    <text evidence="6">Interacts with the iron-sulfur protein subunit within the SDH catalytic dimer.</text>
</comment>
<sequence>MSNLTHPQRVRFLYKTILRLHKGLPPEMKELGDRYVKDEFKRHKTASVEYVKPFMVEWSSYASQLAQQIKISSNPKERLDFGAKIAESSISHFTEEQLNQLLLLAEEIFNYNTDTNKT</sequence>
<accession>A0ABD2QES3</accession>
<comment type="function">
    <text evidence="6">Plays an essential role in the assembly of succinate dehydrogenase (SDH), an enzyme complex (also referred to as respiratory complex II) that is a component of both the tricarboxylic acid (TCA) cycle and the mitochondrial electron transport chain, and which couples the oxidation of succinate to fumarate with the reduction of ubiquinone (coenzyme Q) to ubiquinol. Promotes maturation of the iron-sulfur protein subunit of the SDH catalytic dimer, protecting it from the deleterious effects of oxidants. May act together with SDHAF1.</text>
</comment>
<protein>
    <recommendedName>
        <fullName evidence="6">Succinate dehydrogenase assembly factor 3</fullName>
        <shortName evidence="6">SDH assembly factor 3</shortName>
        <shortName evidence="6">SDHAF3</shortName>
    </recommendedName>
</protein>
<evidence type="ECO:0000313" key="8">
    <source>
        <dbReference type="Proteomes" id="UP001626550"/>
    </source>
</evidence>
<dbReference type="AlphaFoldDB" id="A0ABD2QES3"/>
<dbReference type="Pfam" id="PF13233">
    <property type="entry name" value="Complex1_LYR_2"/>
    <property type="match status" value="1"/>
</dbReference>
<keyword evidence="5 6" id="KW-0143">Chaperone</keyword>
<evidence type="ECO:0000256" key="1">
    <source>
        <dbReference type="ARBA" id="ARBA00004305"/>
    </source>
</evidence>
<keyword evidence="4 6" id="KW-0496">Mitochondrion</keyword>